<protein>
    <recommendedName>
        <fullName evidence="9">Pseudouridine synthase</fullName>
        <ecNumber evidence="9">5.4.99.-</ecNumber>
    </recommendedName>
</protein>
<dbReference type="PROSITE" id="PS01129">
    <property type="entry name" value="PSI_RLU"/>
    <property type="match status" value="1"/>
</dbReference>
<feature type="active site" evidence="8">
    <location>
        <position position="104"/>
    </location>
</feature>
<keyword evidence="3" id="KW-0819">tRNA processing</keyword>
<dbReference type="PANTHER" id="PTHR21600">
    <property type="entry name" value="MITOCHONDRIAL RNA PSEUDOURIDINE SYNTHASE"/>
    <property type="match status" value="1"/>
</dbReference>
<dbReference type="InterPro" id="IPR020103">
    <property type="entry name" value="PsdUridine_synth_cat_dom_sf"/>
</dbReference>
<dbReference type="EMBL" id="CADCUU010000138">
    <property type="protein sequence ID" value="CAA9401089.1"/>
    <property type="molecule type" value="Genomic_DNA"/>
</dbReference>
<evidence type="ECO:0000259" key="10">
    <source>
        <dbReference type="Pfam" id="PF00849"/>
    </source>
</evidence>
<dbReference type="GO" id="GO:0160142">
    <property type="term" value="F:23S rRNA pseudouridine(746) synthase activity"/>
    <property type="evidence" value="ECO:0007669"/>
    <property type="project" value="UniProtKB-EC"/>
</dbReference>
<evidence type="ECO:0000256" key="5">
    <source>
        <dbReference type="ARBA" id="ARBA00036184"/>
    </source>
</evidence>
<evidence type="ECO:0000256" key="4">
    <source>
        <dbReference type="ARBA" id="ARBA00023235"/>
    </source>
</evidence>
<comment type="function">
    <text evidence="7">Dual specificity enzyme that catalyzes the synthesis of pseudouridine from uracil-746 in 23S ribosomal RNA and from uracil-32 in the anticodon stem and loop of transfer RNAs.</text>
</comment>
<comment type="function">
    <text evidence="9">Responsible for synthesis of pseudouridine from uracil.</text>
</comment>
<dbReference type="InterPro" id="IPR006224">
    <property type="entry name" value="PsdUridine_synth_RluA-like_CS"/>
</dbReference>
<comment type="catalytic activity">
    <reaction evidence="5">
        <text>uridine(32) in tRNA = pseudouridine(32) in tRNA</text>
        <dbReference type="Rhea" id="RHEA:42544"/>
        <dbReference type="Rhea" id="RHEA-COMP:10107"/>
        <dbReference type="Rhea" id="RHEA-COMP:10108"/>
        <dbReference type="ChEBI" id="CHEBI:65314"/>
        <dbReference type="ChEBI" id="CHEBI:65315"/>
        <dbReference type="EC" id="5.4.99.28"/>
    </reaction>
</comment>
<evidence type="ECO:0000256" key="9">
    <source>
        <dbReference type="RuleBase" id="RU362028"/>
    </source>
</evidence>
<dbReference type="Pfam" id="PF00849">
    <property type="entry name" value="PseudoU_synth_2"/>
    <property type="match status" value="1"/>
</dbReference>
<organism evidence="11">
    <name type="scientific">uncultured Rubellimicrobium sp</name>
    <dbReference type="NCBI Taxonomy" id="543078"/>
    <lineage>
        <taxon>Bacteria</taxon>
        <taxon>Pseudomonadati</taxon>
        <taxon>Pseudomonadota</taxon>
        <taxon>Alphaproteobacteria</taxon>
        <taxon>Rhodobacterales</taxon>
        <taxon>Roseobacteraceae</taxon>
        <taxon>Rubellimicrobium</taxon>
        <taxon>environmental samples</taxon>
    </lineage>
</organism>
<dbReference type="CDD" id="cd02869">
    <property type="entry name" value="PseudoU_synth_RluA_like"/>
    <property type="match status" value="1"/>
</dbReference>
<keyword evidence="4 9" id="KW-0413">Isomerase</keyword>
<dbReference type="PANTHER" id="PTHR21600:SF91">
    <property type="entry name" value="DUAL-SPECIFICITY RNA PSEUDOURIDINE SYNTHASE RLUA"/>
    <property type="match status" value="1"/>
</dbReference>
<dbReference type="GO" id="GO:0160151">
    <property type="term" value="F:tRNA pseudouridine(32) synthase activity"/>
    <property type="evidence" value="ECO:0007669"/>
    <property type="project" value="UniProtKB-EC"/>
</dbReference>
<dbReference type="NCBIfam" id="TIGR00005">
    <property type="entry name" value="rluA_subfam"/>
    <property type="match status" value="1"/>
</dbReference>
<comment type="catalytic activity">
    <reaction evidence="9">
        <text>a uridine in RNA = a pseudouridine in RNA</text>
        <dbReference type="Rhea" id="RHEA:48348"/>
        <dbReference type="Rhea" id="RHEA-COMP:12068"/>
        <dbReference type="Rhea" id="RHEA-COMP:12069"/>
        <dbReference type="ChEBI" id="CHEBI:65314"/>
        <dbReference type="ChEBI" id="CHEBI:65315"/>
    </reaction>
</comment>
<reference evidence="11" key="1">
    <citation type="submission" date="2020-02" db="EMBL/GenBank/DDBJ databases">
        <authorList>
            <person name="Meier V. D."/>
        </authorList>
    </citation>
    <scope>NUCLEOTIDE SEQUENCE</scope>
    <source>
        <strain evidence="11">AVDCRST_MAG15</strain>
    </source>
</reference>
<evidence type="ECO:0000256" key="2">
    <source>
        <dbReference type="ARBA" id="ARBA00022552"/>
    </source>
</evidence>
<dbReference type="SUPFAM" id="SSF55120">
    <property type="entry name" value="Pseudouridine synthase"/>
    <property type="match status" value="1"/>
</dbReference>
<gene>
    <name evidence="11" type="ORF">AVDCRST_MAG15-1085</name>
</gene>
<dbReference type="InterPro" id="IPR006145">
    <property type="entry name" value="PsdUridine_synth_RsuA/RluA"/>
</dbReference>
<dbReference type="InterPro" id="IPR006225">
    <property type="entry name" value="PsdUridine_synth_RluC/D"/>
</dbReference>
<sequence>MFMGLSRARTFPPPRELPDSGMVGVRTAPPLPCGLRSATCPRMDTTYDPPQDPLKILHDDHELVFVDKPSGLLSVPGKGEHLADCLIERVRRVFPTVLLVHRLDRDTSGVMVFALTPLAQRHLGWQFEERTAKKTYIARLWGEMAEKEGVVDLPLMVDWPNRPKQIVSPEGRPAVTRWTALKRGNNETRVRLYPETGRSHQLRVHMQALGHPILGDPFYAEGPAREHERLMLHAESLSLRHPDGGRQFKVKSPVPF</sequence>
<dbReference type="GO" id="GO:0000455">
    <property type="term" value="P:enzyme-directed rRNA pseudouridine synthesis"/>
    <property type="evidence" value="ECO:0007669"/>
    <property type="project" value="TreeGrafter"/>
</dbReference>
<dbReference type="EC" id="5.4.99.-" evidence="9"/>
<proteinExistence type="inferred from homology"/>
<feature type="domain" description="Pseudouridine synthase RsuA/RluA-like" evidence="10">
    <location>
        <begin position="63"/>
        <end position="208"/>
    </location>
</feature>
<comment type="catalytic activity">
    <reaction evidence="6">
        <text>uridine(746) in 23S rRNA = pseudouridine(746) in 23S rRNA</text>
        <dbReference type="Rhea" id="RHEA:42548"/>
        <dbReference type="Rhea" id="RHEA-COMP:10109"/>
        <dbReference type="Rhea" id="RHEA-COMP:10110"/>
        <dbReference type="ChEBI" id="CHEBI:65314"/>
        <dbReference type="ChEBI" id="CHEBI:65315"/>
        <dbReference type="EC" id="5.4.99.29"/>
    </reaction>
</comment>
<dbReference type="Gene3D" id="3.30.2350.10">
    <property type="entry name" value="Pseudouridine synthase"/>
    <property type="match status" value="1"/>
</dbReference>
<evidence type="ECO:0000256" key="3">
    <source>
        <dbReference type="ARBA" id="ARBA00022694"/>
    </source>
</evidence>
<evidence type="ECO:0000256" key="1">
    <source>
        <dbReference type="ARBA" id="ARBA00010876"/>
    </source>
</evidence>
<evidence type="ECO:0000313" key="11">
    <source>
        <dbReference type="EMBL" id="CAA9401089.1"/>
    </source>
</evidence>
<dbReference type="GO" id="GO:0003723">
    <property type="term" value="F:RNA binding"/>
    <property type="evidence" value="ECO:0007669"/>
    <property type="project" value="InterPro"/>
</dbReference>
<evidence type="ECO:0000256" key="6">
    <source>
        <dbReference type="ARBA" id="ARBA00036916"/>
    </source>
</evidence>
<dbReference type="InterPro" id="IPR050188">
    <property type="entry name" value="RluA_PseudoU_synthase"/>
</dbReference>
<name>A0A6J4NY66_9RHOB</name>
<evidence type="ECO:0000256" key="7">
    <source>
        <dbReference type="ARBA" id="ARBA00037305"/>
    </source>
</evidence>
<evidence type="ECO:0000256" key="8">
    <source>
        <dbReference type="PIRSR" id="PIRSR606225-1"/>
    </source>
</evidence>
<keyword evidence="2" id="KW-0698">rRNA processing</keyword>
<comment type="similarity">
    <text evidence="1 9">Belongs to the pseudouridine synthase RluA family.</text>
</comment>
<dbReference type="GO" id="GO:0008033">
    <property type="term" value="P:tRNA processing"/>
    <property type="evidence" value="ECO:0007669"/>
    <property type="project" value="UniProtKB-KW"/>
</dbReference>
<accession>A0A6J4NY66</accession>
<dbReference type="AlphaFoldDB" id="A0A6J4NY66"/>